<proteinExistence type="predicted"/>
<evidence type="ECO:0008006" key="3">
    <source>
        <dbReference type="Google" id="ProtNLM"/>
    </source>
</evidence>
<gene>
    <name evidence="1" type="ORF">UJA718_LOCUS42598</name>
</gene>
<keyword evidence="2" id="KW-1185">Reference proteome</keyword>
<evidence type="ECO:0000313" key="1">
    <source>
        <dbReference type="EMBL" id="CAF4830695.1"/>
    </source>
</evidence>
<name>A0A821QR81_9BILA</name>
<organism evidence="1 2">
    <name type="scientific">Rotaria socialis</name>
    <dbReference type="NCBI Taxonomy" id="392032"/>
    <lineage>
        <taxon>Eukaryota</taxon>
        <taxon>Metazoa</taxon>
        <taxon>Spiralia</taxon>
        <taxon>Gnathifera</taxon>
        <taxon>Rotifera</taxon>
        <taxon>Eurotatoria</taxon>
        <taxon>Bdelloidea</taxon>
        <taxon>Philodinida</taxon>
        <taxon>Philodinidae</taxon>
        <taxon>Rotaria</taxon>
    </lineage>
</organism>
<accession>A0A821QR81</accession>
<dbReference type="EMBL" id="CAJOBP010055371">
    <property type="protein sequence ID" value="CAF4830695.1"/>
    <property type="molecule type" value="Genomic_DNA"/>
</dbReference>
<reference evidence="1" key="1">
    <citation type="submission" date="2021-02" db="EMBL/GenBank/DDBJ databases">
        <authorList>
            <person name="Nowell W R."/>
        </authorList>
    </citation>
    <scope>NUCLEOTIDE SEQUENCE</scope>
</reference>
<sequence>MVILDNLIPFTTYKIMINTFNINGDGLLHETDLVGTYEDVPGPIDQLTFSYVTFNSLQIEWQAPKSLNG</sequence>
<dbReference type="Proteomes" id="UP000663873">
    <property type="component" value="Unassembled WGS sequence"/>
</dbReference>
<comment type="caution">
    <text evidence="1">The sequence shown here is derived from an EMBL/GenBank/DDBJ whole genome shotgun (WGS) entry which is preliminary data.</text>
</comment>
<feature type="non-terminal residue" evidence="1">
    <location>
        <position position="1"/>
    </location>
</feature>
<protein>
    <recommendedName>
        <fullName evidence="3">Fibronectin type-III domain-containing protein</fullName>
    </recommendedName>
</protein>
<dbReference type="SUPFAM" id="SSF49265">
    <property type="entry name" value="Fibronectin type III"/>
    <property type="match status" value="1"/>
</dbReference>
<dbReference type="AlphaFoldDB" id="A0A821QR81"/>
<dbReference type="InterPro" id="IPR036116">
    <property type="entry name" value="FN3_sf"/>
</dbReference>
<evidence type="ECO:0000313" key="2">
    <source>
        <dbReference type="Proteomes" id="UP000663873"/>
    </source>
</evidence>